<protein>
    <recommendedName>
        <fullName evidence="4">Conjugal transfer protein TraX</fullName>
    </recommendedName>
</protein>
<reference evidence="2 3" key="1">
    <citation type="submission" date="2018-06" db="EMBL/GenBank/DDBJ databases">
        <authorList>
            <consortium name="Pathogen Informatics"/>
            <person name="Doyle S."/>
        </authorList>
    </citation>
    <scope>NUCLEOTIDE SEQUENCE [LARGE SCALE GENOMIC DNA]</scope>
    <source>
        <strain evidence="2 3">NCTC10476</strain>
    </source>
</reference>
<accession>A0A0A8V7I6</accession>
<name>A0A0A8V7I6_YERRU</name>
<evidence type="ECO:0000256" key="1">
    <source>
        <dbReference type="SAM" id="Phobius"/>
    </source>
</evidence>
<dbReference type="RefSeq" id="WP_038251864.1">
    <property type="nucleotide sequence ID" value="NZ_CCYO01000001.1"/>
</dbReference>
<sequence length="201" mass="22961">MKNIMKAAWHAASVLFPLSEPARKPQKEQSENRQRFTKATYRAANVLLPLSETARILRAMKYSGGKLAEQARRLKQVKDESTTELLSFDDAVRASGQTREVLLSRYLRSKRIWLLLFGGAALLALFLPVAMLISGIPFTGMLFGRTLSMSFMLAGFSGLMFVRALKNQYHLWQLQTRQLGTFSEWKAAGNWLRDIFSWQQR</sequence>
<dbReference type="EMBL" id="UHJG01000003">
    <property type="protein sequence ID" value="SUQ37482.1"/>
    <property type="molecule type" value="Genomic_DNA"/>
</dbReference>
<keyword evidence="1" id="KW-0812">Transmembrane</keyword>
<gene>
    <name evidence="2" type="ORF">NCTC10476_03611</name>
</gene>
<proteinExistence type="predicted"/>
<keyword evidence="1" id="KW-1133">Transmembrane helix</keyword>
<evidence type="ECO:0000313" key="2">
    <source>
        <dbReference type="EMBL" id="SUQ37482.1"/>
    </source>
</evidence>
<dbReference type="Proteomes" id="UP000255169">
    <property type="component" value="Unassembled WGS sequence"/>
</dbReference>
<dbReference type="GeneID" id="66881345"/>
<dbReference type="InterPro" id="IPR049599">
    <property type="entry name" value="TraX-like"/>
</dbReference>
<dbReference type="NCBIfam" id="NF033887">
    <property type="entry name" value="conj_TraX"/>
    <property type="match status" value="1"/>
</dbReference>
<keyword evidence="3" id="KW-1185">Reference proteome</keyword>
<feature type="transmembrane region" description="Helical" evidence="1">
    <location>
        <begin position="142"/>
        <end position="162"/>
    </location>
</feature>
<evidence type="ECO:0000313" key="3">
    <source>
        <dbReference type="Proteomes" id="UP000255169"/>
    </source>
</evidence>
<keyword evidence="1" id="KW-0472">Membrane</keyword>
<evidence type="ECO:0008006" key="4">
    <source>
        <dbReference type="Google" id="ProtNLM"/>
    </source>
</evidence>
<organism evidence="2 3">
    <name type="scientific">Yersinia ruckeri</name>
    <dbReference type="NCBI Taxonomy" id="29486"/>
    <lineage>
        <taxon>Bacteria</taxon>
        <taxon>Pseudomonadati</taxon>
        <taxon>Pseudomonadota</taxon>
        <taxon>Gammaproteobacteria</taxon>
        <taxon>Enterobacterales</taxon>
        <taxon>Yersiniaceae</taxon>
        <taxon>Yersinia</taxon>
    </lineage>
</organism>
<dbReference type="AlphaFoldDB" id="A0A0A8V7I6"/>
<feature type="transmembrane region" description="Helical" evidence="1">
    <location>
        <begin position="112"/>
        <end position="136"/>
    </location>
</feature>
<dbReference type="OrthoDB" id="6523475at2"/>